<gene>
    <name evidence="3" type="ORF">WJX72_001993</name>
</gene>
<organism evidence="3 4">
    <name type="scientific">[Myrmecia] bisecta</name>
    <dbReference type="NCBI Taxonomy" id="41462"/>
    <lineage>
        <taxon>Eukaryota</taxon>
        <taxon>Viridiplantae</taxon>
        <taxon>Chlorophyta</taxon>
        <taxon>core chlorophytes</taxon>
        <taxon>Trebouxiophyceae</taxon>
        <taxon>Trebouxiales</taxon>
        <taxon>Trebouxiaceae</taxon>
        <taxon>Myrmecia</taxon>
    </lineage>
</organism>
<dbReference type="Proteomes" id="UP001489004">
    <property type="component" value="Unassembled WGS sequence"/>
</dbReference>
<sequence length="366" mass="39440">MANLPEPDVEFFGIKVPKGKPVVVNQEHDQVEDAIIAVHATQVALGESPQSGRHTIFAEAKGGKFVIGTLEKDRCEQFQVDYMATDEVRFSHSGNSDVYITGYKTTTPTLDDDMPGYDMDDSSEEEEEAEDDEPVPRAVTIANGVQKPKVKSAKQQMLDVDAEDTDDDGEPDSDEEDGLNGEMEGEEFSDMDDSDDDEESDDEEAPKNGRKVTLQPAGPKARGALAAGDDDDDDDDDGDDEEDDDDEDGEEEDEEPVKPTVPTKGQKRAAGNAATPQPLKKSKSEPQAKAPATAPAKVQAGKGKGGEAAQFEAALKQHLQAKGATKLATLGTAVKRPQGVTTKLKKFLEDHPDVFKVDPQQIVSLV</sequence>
<proteinExistence type="predicted"/>
<dbReference type="EMBL" id="JALJOR010000002">
    <property type="protein sequence ID" value="KAK9823332.1"/>
    <property type="molecule type" value="Genomic_DNA"/>
</dbReference>
<protein>
    <recommendedName>
        <fullName evidence="2">Nucleoplasmin-like domain-containing protein</fullName>
    </recommendedName>
</protein>
<feature type="domain" description="Nucleoplasmin-like" evidence="2">
    <location>
        <begin position="11"/>
        <end position="103"/>
    </location>
</feature>
<dbReference type="Pfam" id="PF17800">
    <property type="entry name" value="NPL"/>
    <property type="match status" value="1"/>
</dbReference>
<feature type="compositionally biased region" description="Acidic residues" evidence="1">
    <location>
        <begin position="110"/>
        <end position="133"/>
    </location>
</feature>
<reference evidence="3 4" key="1">
    <citation type="journal article" date="2024" name="Nat. Commun.">
        <title>Phylogenomics reveals the evolutionary origins of lichenization in chlorophyte algae.</title>
        <authorList>
            <person name="Puginier C."/>
            <person name="Libourel C."/>
            <person name="Otte J."/>
            <person name="Skaloud P."/>
            <person name="Haon M."/>
            <person name="Grisel S."/>
            <person name="Petersen M."/>
            <person name="Berrin J.G."/>
            <person name="Delaux P.M."/>
            <person name="Dal Grande F."/>
            <person name="Keller J."/>
        </authorList>
    </citation>
    <scope>NUCLEOTIDE SEQUENCE [LARGE SCALE GENOMIC DNA]</scope>
    <source>
        <strain evidence="3 4">SAG 2043</strain>
    </source>
</reference>
<feature type="compositionally biased region" description="Acidic residues" evidence="1">
    <location>
        <begin position="228"/>
        <end position="255"/>
    </location>
</feature>
<name>A0AAW1QPG5_9CHLO</name>
<evidence type="ECO:0000259" key="2">
    <source>
        <dbReference type="Pfam" id="PF17800"/>
    </source>
</evidence>
<feature type="compositionally biased region" description="Low complexity" evidence="1">
    <location>
        <begin position="287"/>
        <end position="306"/>
    </location>
</feature>
<evidence type="ECO:0000313" key="3">
    <source>
        <dbReference type="EMBL" id="KAK9823332.1"/>
    </source>
</evidence>
<comment type="caution">
    <text evidence="3">The sequence shown here is derived from an EMBL/GenBank/DDBJ whole genome shotgun (WGS) entry which is preliminary data.</text>
</comment>
<feature type="compositionally biased region" description="Acidic residues" evidence="1">
    <location>
        <begin position="160"/>
        <end position="204"/>
    </location>
</feature>
<keyword evidence="4" id="KW-1185">Reference proteome</keyword>
<evidence type="ECO:0000256" key="1">
    <source>
        <dbReference type="SAM" id="MobiDB-lite"/>
    </source>
</evidence>
<dbReference type="Gene3D" id="2.60.120.340">
    <property type="entry name" value="Nucleoplasmin core domain"/>
    <property type="match status" value="1"/>
</dbReference>
<accession>A0AAW1QPG5</accession>
<dbReference type="InterPro" id="IPR041232">
    <property type="entry name" value="NPL"/>
</dbReference>
<feature type="region of interest" description="Disordered" evidence="1">
    <location>
        <begin position="103"/>
        <end position="306"/>
    </location>
</feature>
<dbReference type="AlphaFoldDB" id="A0AAW1QPG5"/>
<evidence type="ECO:0000313" key="4">
    <source>
        <dbReference type="Proteomes" id="UP001489004"/>
    </source>
</evidence>